<dbReference type="AlphaFoldDB" id="A0A7U2ERD1"/>
<name>A0A7U2ERD1_PHANO</name>
<gene>
    <name evidence="1" type="ORF">JI435_401500</name>
</gene>
<dbReference type="EMBL" id="CP069024">
    <property type="protein sequence ID" value="QRC91660.1"/>
    <property type="molecule type" value="Genomic_DNA"/>
</dbReference>
<dbReference type="VEuPathDB" id="FungiDB:JI435_401500"/>
<sequence length="63" mass="7163">MARDGVVMHIEHGMKTNGVSSWMMVYWWTVSQSRVKALPLLAPDSCHCQLSDHDTSNPPETHR</sequence>
<evidence type="ECO:0000313" key="1">
    <source>
        <dbReference type="EMBL" id="QRC91660.1"/>
    </source>
</evidence>
<reference evidence="2" key="1">
    <citation type="journal article" date="2021" name="BMC Genomics">
        <title>Chromosome-level genome assembly and manually-curated proteome of model necrotroph Parastagonospora nodorum Sn15 reveals a genome-wide trove of candidate effector homologs, and redundancy of virulence-related functions within an accessory chromosome.</title>
        <authorList>
            <person name="Bertazzoni S."/>
            <person name="Jones D.A.B."/>
            <person name="Phan H.T."/>
            <person name="Tan K.-C."/>
            <person name="Hane J.K."/>
        </authorList>
    </citation>
    <scope>NUCLEOTIDE SEQUENCE [LARGE SCALE GENOMIC DNA]</scope>
    <source>
        <strain evidence="2">SN15 / ATCC MYA-4574 / FGSC 10173)</strain>
    </source>
</reference>
<keyword evidence="2" id="KW-1185">Reference proteome</keyword>
<organism evidence="1 2">
    <name type="scientific">Phaeosphaeria nodorum (strain SN15 / ATCC MYA-4574 / FGSC 10173)</name>
    <name type="common">Glume blotch fungus</name>
    <name type="synonym">Parastagonospora nodorum</name>
    <dbReference type="NCBI Taxonomy" id="321614"/>
    <lineage>
        <taxon>Eukaryota</taxon>
        <taxon>Fungi</taxon>
        <taxon>Dikarya</taxon>
        <taxon>Ascomycota</taxon>
        <taxon>Pezizomycotina</taxon>
        <taxon>Dothideomycetes</taxon>
        <taxon>Pleosporomycetidae</taxon>
        <taxon>Pleosporales</taxon>
        <taxon>Pleosporineae</taxon>
        <taxon>Phaeosphaeriaceae</taxon>
        <taxon>Parastagonospora</taxon>
    </lineage>
</organism>
<evidence type="ECO:0000313" key="2">
    <source>
        <dbReference type="Proteomes" id="UP000663193"/>
    </source>
</evidence>
<dbReference type="Proteomes" id="UP000663193">
    <property type="component" value="Chromosome 2"/>
</dbReference>
<protein>
    <submittedName>
        <fullName evidence="1">Uncharacterized protein</fullName>
    </submittedName>
</protein>
<accession>A0A7U2ERD1</accession>
<proteinExistence type="predicted"/>